<dbReference type="OrthoDB" id="10346926at2759"/>
<keyword evidence="2" id="KW-1185">Reference proteome</keyword>
<evidence type="ECO:0000313" key="1">
    <source>
        <dbReference type="EMBL" id="CAD5207420.1"/>
    </source>
</evidence>
<protein>
    <submittedName>
        <fullName evidence="1">Uncharacterized protein</fullName>
    </submittedName>
</protein>
<dbReference type="AlphaFoldDB" id="A0A811JVV0"/>
<comment type="caution">
    <text evidence="1">The sequence shown here is derived from an EMBL/GenBank/DDBJ whole genome shotgun (WGS) entry which is preliminary data.</text>
</comment>
<proteinExistence type="predicted"/>
<organism evidence="1 2">
    <name type="scientific">Bursaphelenchus okinawaensis</name>
    <dbReference type="NCBI Taxonomy" id="465554"/>
    <lineage>
        <taxon>Eukaryota</taxon>
        <taxon>Metazoa</taxon>
        <taxon>Ecdysozoa</taxon>
        <taxon>Nematoda</taxon>
        <taxon>Chromadorea</taxon>
        <taxon>Rhabditida</taxon>
        <taxon>Tylenchina</taxon>
        <taxon>Tylenchomorpha</taxon>
        <taxon>Aphelenchoidea</taxon>
        <taxon>Aphelenchoididae</taxon>
        <taxon>Bursaphelenchus</taxon>
    </lineage>
</organism>
<evidence type="ECO:0000313" key="2">
    <source>
        <dbReference type="Proteomes" id="UP000614601"/>
    </source>
</evidence>
<name>A0A811JVV0_9BILA</name>
<dbReference type="Proteomes" id="UP000614601">
    <property type="component" value="Unassembled WGS sequence"/>
</dbReference>
<reference evidence="1" key="1">
    <citation type="submission" date="2020-09" db="EMBL/GenBank/DDBJ databases">
        <authorList>
            <person name="Kikuchi T."/>
        </authorList>
    </citation>
    <scope>NUCLEOTIDE SEQUENCE</scope>
    <source>
        <strain evidence="1">SH1</strain>
    </source>
</reference>
<sequence>MEDNFNRKSIRHRVQDFMARLLPGHVDNRGNTRRMRRYIRSSSKDVLDLLAYEQIAGLMGTASDFEDIRTRKVTLQLRIADEIANGDLTLADIRRMDPQVQHFCLEVMKAHQVKAADNLSENGDKKTVGLRQRLQKMLSQKSLL</sequence>
<dbReference type="Proteomes" id="UP000783686">
    <property type="component" value="Unassembled WGS sequence"/>
</dbReference>
<dbReference type="EMBL" id="CAJFCW020000001">
    <property type="protein sequence ID" value="CAG9085565.1"/>
    <property type="molecule type" value="Genomic_DNA"/>
</dbReference>
<gene>
    <name evidence="1" type="ORF">BOKJ2_LOCUS2104</name>
</gene>
<dbReference type="EMBL" id="CAJFDH010000001">
    <property type="protein sequence ID" value="CAD5207420.1"/>
    <property type="molecule type" value="Genomic_DNA"/>
</dbReference>
<accession>A0A811JVV0</accession>